<feature type="domain" description="DUF8175" evidence="3">
    <location>
        <begin position="63"/>
        <end position="257"/>
    </location>
</feature>
<dbReference type="Pfam" id="PF26526">
    <property type="entry name" value="DUF8175"/>
    <property type="match status" value="1"/>
</dbReference>
<sequence>MADFGEQVDDNPFASRGFVLSAVVIGIIVLLAVMVSVRIVWGSDDGQGDEAKSRAAASPSPAASDAPASRANNPDDSPSACGLTKVEMTGTITEPPKGTDWELVGRVAAPSIKGHGPGIVDDDGFRSCYSRTPIGAVLAASNWTAMGSDPDLAEHLTDRIVAEGPGREAALAKAESEGEGSSSTADDVSIQIAGFRVVSYDGKEANVQLGYTSSYGFNLVYPTYMKWEGGDWKMVLADDGDLITPPYPLETLTGFVRWYGA</sequence>
<reference evidence="4 5" key="1">
    <citation type="journal article" date="2019" name="Int. J. Syst. Evol. Microbiol.">
        <title>The Global Catalogue of Microorganisms (GCM) 10K type strain sequencing project: providing services to taxonomists for standard genome sequencing and annotation.</title>
        <authorList>
            <consortium name="The Broad Institute Genomics Platform"/>
            <consortium name="The Broad Institute Genome Sequencing Center for Infectious Disease"/>
            <person name="Wu L."/>
            <person name="Ma J."/>
        </authorList>
    </citation>
    <scope>NUCLEOTIDE SEQUENCE [LARGE SCALE GENOMIC DNA]</scope>
    <source>
        <strain evidence="4 5">JCM 15313</strain>
    </source>
</reference>
<dbReference type="Proteomes" id="UP001501585">
    <property type="component" value="Unassembled WGS sequence"/>
</dbReference>
<evidence type="ECO:0000259" key="3">
    <source>
        <dbReference type="Pfam" id="PF26526"/>
    </source>
</evidence>
<evidence type="ECO:0000256" key="2">
    <source>
        <dbReference type="SAM" id="Phobius"/>
    </source>
</evidence>
<gene>
    <name evidence="4" type="ORF">GCM10009799_23270</name>
</gene>
<feature type="compositionally biased region" description="Low complexity" evidence="1">
    <location>
        <begin position="54"/>
        <end position="71"/>
    </location>
</feature>
<feature type="region of interest" description="Disordered" evidence="1">
    <location>
        <begin position="46"/>
        <end position="83"/>
    </location>
</feature>
<evidence type="ECO:0000256" key="1">
    <source>
        <dbReference type="SAM" id="MobiDB-lite"/>
    </source>
</evidence>
<keyword evidence="5" id="KW-1185">Reference proteome</keyword>
<accession>A0ABN2T1P3</accession>
<dbReference type="EMBL" id="BAAAPC010000008">
    <property type="protein sequence ID" value="GAA1996073.1"/>
    <property type="molecule type" value="Genomic_DNA"/>
</dbReference>
<proteinExistence type="predicted"/>
<name>A0ABN2T1P3_9ACTN</name>
<protein>
    <recommendedName>
        <fullName evidence="3">DUF8175 domain-containing protein</fullName>
    </recommendedName>
</protein>
<comment type="caution">
    <text evidence="4">The sequence shown here is derived from an EMBL/GenBank/DDBJ whole genome shotgun (WGS) entry which is preliminary data.</text>
</comment>
<keyword evidence="2" id="KW-0812">Transmembrane</keyword>
<evidence type="ECO:0000313" key="5">
    <source>
        <dbReference type="Proteomes" id="UP001501585"/>
    </source>
</evidence>
<keyword evidence="2" id="KW-1133">Transmembrane helix</keyword>
<evidence type="ECO:0000313" key="4">
    <source>
        <dbReference type="EMBL" id="GAA1996073.1"/>
    </source>
</evidence>
<dbReference type="InterPro" id="IPR058488">
    <property type="entry name" value="DUF8175"/>
</dbReference>
<keyword evidence="2" id="KW-0472">Membrane</keyword>
<feature type="transmembrane region" description="Helical" evidence="2">
    <location>
        <begin position="18"/>
        <end position="41"/>
    </location>
</feature>
<organism evidence="4 5">
    <name type="scientific">Nocardiopsis rhodophaea</name>
    <dbReference type="NCBI Taxonomy" id="280238"/>
    <lineage>
        <taxon>Bacteria</taxon>
        <taxon>Bacillati</taxon>
        <taxon>Actinomycetota</taxon>
        <taxon>Actinomycetes</taxon>
        <taxon>Streptosporangiales</taxon>
        <taxon>Nocardiopsidaceae</taxon>
        <taxon>Nocardiopsis</taxon>
    </lineage>
</organism>